<dbReference type="InterPro" id="IPR052967">
    <property type="entry name" value="Stress_Response_Assoc"/>
</dbReference>
<name>A0ABY2J493_9MICO</name>
<dbReference type="Proteomes" id="UP000298355">
    <property type="component" value="Unassembled WGS sequence"/>
</dbReference>
<organism evidence="4 5">
    <name type="scientific">Cryobacterium breve</name>
    <dbReference type="NCBI Taxonomy" id="1259258"/>
    <lineage>
        <taxon>Bacteria</taxon>
        <taxon>Bacillati</taxon>
        <taxon>Actinomycetota</taxon>
        <taxon>Actinomycetes</taxon>
        <taxon>Micrococcales</taxon>
        <taxon>Microbacteriaceae</taxon>
        <taxon>Cryobacterium</taxon>
    </lineage>
</organism>
<evidence type="ECO:0000259" key="3">
    <source>
        <dbReference type="Pfam" id="PF09557"/>
    </source>
</evidence>
<protein>
    <submittedName>
        <fullName evidence="4">DUF2382 domain-containing protein</fullName>
    </submittedName>
</protein>
<dbReference type="InterPro" id="IPR019060">
    <property type="entry name" value="DUF2382"/>
</dbReference>
<dbReference type="PANTHER" id="PTHR38463">
    <property type="entry name" value="STRESS RESPONSE PROTEIN YSNF"/>
    <property type="match status" value="1"/>
</dbReference>
<feature type="domain" description="PRC-barrel" evidence="2">
    <location>
        <begin position="6"/>
        <end position="72"/>
    </location>
</feature>
<dbReference type="Pfam" id="PF09557">
    <property type="entry name" value="DUF2382"/>
    <property type="match status" value="1"/>
</dbReference>
<dbReference type="RefSeq" id="WP_134363079.1">
    <property type="nucleotide sequence ID" value="NZ_SOGJ01000019.1"/>
</dbReference>
<feature type="domain" description="DUF2382" evidence="3">
    <location>
        <begin position="136"/>
        <end position="247"/>
    </location>
</feature>
<feature type="compositionally biased region" description="Basic and acidic residues" evidence="1">
    <location>
        <begin position="260"/>
        <end position="272"/>
    </location>
</feature>
<dbReference type="Pfam" id="PF05239">
    <property type="entry name" value="PRC"/>
    <property type="match status" value="1"/>
</dbReference>
<sequence length="272" mass="29356">MLDNSNLNSLLGAPITDADGDKIGTVGQIYVDPDTDQATWVTVKTGLFGTSETFAPLEHATWDDDTLTVPFEKEFVKNAPRVEADGALSEENEKALYTYYGNGSQSASDAAHAPSTAASTETEGYDTSGPTTDDAMTRSEEELNVGTRSVEAGRARLRKFVVTEQQTVTVPVSHDEVRLVREPVTDANVGDALDGPEISEEEHEIVLTADQVVVDKEVVPVERISLGSETVTEQQQITEEVRTEQVELVDPTGIGTSADTDGREPRDPRASE</sequence>
<dbReference type="EMBL" id="SOGJ01000019">
    <property type="protein sequence ID" value="TFC98666.1"/>
    <property type="molecule type" value="Genomic_DNA"/>
</dbReference>
<accession>A0ABY2J493</accession>
<feature type="compositionally biased region" description="Low complexity" evidence="1">
    <location>
        <begin position="106"/>
        <end position="119"/>
    </location>
</feature>
<comment type="caution">
    <text evidence="4">The sequence shown here is derived from an EMBL/GenBank/DDBJ whole genome shotgun (WGS) entry which is preliminary data.</text>
</comment>
<evidence type="ECO:0000313" key="4">
    <source>
        <dbReference type="EMBL" id="TFC98666.1"/>
    </source>
</evidence>
<keyword evidence="5" id="KW-1185">Reference proteome</keyword>
<gene>
    <name evidence="4" type="ORF">E3O65_07250</name>
</gene>
<feature type="region of interest" description="Disordered" evidence="1">
    <location>
        <begin position="235"/>
        <end position="272"/>
    </location>
</feature>
<proteinExistence type="predicted"/>
<evidence type="ECO:0000313" key="5">
    <source>
        <dbReference type="Proteomes" id="UP000298355"/>
    </source>
</evidence>
<dbReference type="InterPro" id="IPR011033">
    <property type="entry name" value="PRC_barrel-like_sf"/>
</dbReference>
<reference evidence="4 5" key="1">
    <citation type="submission" date="2019-03" db="EMBL/GenBank/DDBJ databases">
        <title>Genomics of glacier-inhabiting Cryobacterium strains.</title>
        <authorList>
            <person name="Liu Q."/>
            <person name="Xin Y.-H."/>
        </authorList>
    </citation>
    <scope>NUCLEOTIDE SEQUENCE [LARGE SCALE GENOMIC DNA]</scope>
    <source>
        <strain evidence="4 5">TMT4-23</strain>
    </source>
</reference>
<dbReference type="NCBIfam" id="TIGR02271">
    <property type="entry name" value="YsnF/AvaK domain"/>
    <property type="match status" value="1"/>
</dbReference>
<dbReference type="InterPro" id="IPR014747">
    <property type="entry name" value="Bac_photo_RC_H_C"/>
</dbReference>
<feature type="region of interest" description="Disordered" evidence="1">
    <location>
        <begin position="104"/>
        <end position="148"/>
    </location>
</feature>
<dbReference type="PANTHER" id="PTHR38463:SF1">
    <property type="entry name" value="STRESS RESPONSE PROTEIN YSNF"/>
    <property type="match status" value="1"/>
</dbReference>
<evidence type="ECO:0000256" key="1">
    <source>
        <dbReference type="SAM" id="MobiDB-lite"/>
    </source>
</evidence>
<dbReference type="InterPro" id="IPR027275">
    <property type="entry name" value="PRC-brl_dom"/>
</dbReference>
<dbReference type="Gene3D" id="3.90.50.10">
    <property type="entry name" value="Photosynthetic Reaction Center, subunit H, domain 2"/>
    <property type="match status" value="1"/>
</dbReference>
<evidence type="ECO:0000259" key="2">
    <source>
        <dbReference type="Pfam" id="PF05239"/>
    </source>
</evidence>
<dbReference type="SUPFAM" id="SSF50346">
    <property type="entry name" value="PRC-barrel domain"/>
    <property type="match status" value="1"/>
</dbReference>